<keyword evidence="3" id="KW-1185">Reference proteome</keyword>
<name>A0ABV3XFA3_9ACTN</name>
<evidence type="ECO:0000313" key="3">
    <source>
        <dbReference type="Proteomes" id="UP001560045"/>
    </source>
</evidence>
<dbReference type="RefSeq" id="WP_369206919.1">
    <property type="nucleotide sequence ID" value="NZ_JBFNXQ010000036.1"/>
</dbReference>
<gene>
    <name evidence="2" type="ORF">ABQ292_12895</name>
</gene>
<feature type="compositionally biased region" description="Low complexity" evidence="1">
    <location>
        <begin position="83"/>
        <end position="103"/>
    </location>
</feature>
<sequence>MRRLFWLAMGITIGALVVRKLSRAAERMTPAGIGASIAEGLRDLADAIGDFGADVRAAAAMREEELRSGTGLDAPLPERDQVQLPGRQLRGQQLPGRQLPGRGAHAADR</sequence>
<comment type="caution">
    <text evidence="2">The sequence shown here is derived from an EMBL/GenBank/DDBJ whole genome shotgun (WGS) entry which is preliminary data.</text>
</comment>
<proteinExistence type="predicted"/>
<reference evidence="2 3" key="1">
    <citation type="submission" date="2024-06" db="EMBL/GenBank/DDBJ databases">
        <title>Draft genome sequence of Geodermatophilus badlandi, a novel member of the Geodermatophilaceae isolated from badland sedimentary rocks in the Red desert, Wyoming, USA.</title>
        <authorList>
            <person name="Ben Tekaya S."/>
            <person name="Nouioui I."/>
            <person name="Flores G.M."/>
            <person name="Shaal M.N."/>
            <person name="Bredoire F."/>
            <person name="Basile F."/>
            <person name="Van Diepen L."/>
            <person name="Ward N.L."/>
        </authorList>
    </citation>
    <scope>NUCLEOTIDE SEQUENCE [LARGE SCALE GENOMIC DNA]</scope>
    <source>
        <strain evidence="2 3">WL48A</strain>
    </source>
</reference>
<organism evidence="2 3">
    <name type="scientific">Geodermatophilus maliterrae</name>
    <dbReference type="NCBI Taxonomy" id="3162531"/>
    <lineage>
        <taxon>Bacteria</taxon>
        <taxon>Bacillati</taxon>
        <taxon>Actinomycetota</taxon>
        <taxon>Actinomycetes</taxon>
        <taxon>Geodermatophilales</taxon>
        <taxon>Geodermatophilaceae</taxon>
        <taxon>Geodermatophilus</taxon>
    </lineage>
</organism>
<accession>A0ABV3XFA3</accession>
<protein>
    <recommendedName>
        <fullName evidence="4">Secreted protein</fullName>
    </recommendedName>
</protein>
<dbReference type="EMBL" id="JBFNXQ010000036">
    <property type="protein sequence ID" value="MEX5719260.1"/>
    <property type="molecule type" value="Genomic_DNA"/>
</dbReference>
<dbReference type="Proteomes" id="UP001560045">
    <property type="component" value="Unassembled WGS sequence"/>
</dbReference>
<evidence type="ECO:0000313" key="2">
    <source>
        <dbReference type="EMBL" id="MEX5719260.1"/>
    </source>
</evidence>
<evidence type="ECO:0008006" key="4">
    <source>
        <dbReference type="Google" id="ProtNLM"/>
    </source>
</evidence>
<evidence type="ECO:0000256" key="1">
    <source>
        <dbReference type="SAM" id="MobiDB-lite"/>
    </source>
</evidence>
<feature type="region of interest" description="Disordered" evidence="1">
    <location>
        <begin position="66"/>
        <end position="109"/>
    </location>
</feature>